<dbReference type="InterPro" id="IPR058031">
    <property type="entry name" value="AAA_lid_NorR"/>
</dbReference>
<feature type="domain" description="Protein kinase" evidence="5">
    <location>
        <begin position="404"/>
        <end position="671"/>
    </location>
</feature>
<proteinExistence type="predicted"/>
<dbReference type="PANTHER" id="PTHR43289:SF6">
    <property type="entry name" value="SERINE_THREONINE-PROTEIN KINASE NEKL-3"/>
    <property type="match status" value="1"/>
</dbReference>
<protein>
    <submittedName>
        <fullName evidence="8">Serine/threonine protein kinase</fullName>
    </submittedName>
</protein>
<evidence type="ECO:0000259" key="5">
    <source>
        <dbReference type="PROSITE" id="PS50011"/>
    </source>
</evidence>
<dbReference type="SUPFAM" id="SSF52540">
    <property type="entry name" value="P-loop containing nucleoside triphosphate hydrolases"/>
    <property type="match status" value="1"/>
</dbReference>
<dbReference type="PROSITE" id="PS50045">
    <property type="entry name" value="SIGMA54_INTERACT_4"/>
    <property type="match status" value="1"/>
</dbReference>
<evidence type="ECO:0000256" key="1">
    <source>
        <dbReference type="ARBA" id="ARBA00022679"/>
    </source>
</evidence>
<keyword evidence="1" id="KW-0808">Transferase</keyword>
<dbReference type="Gene3D" id="1.10.8.60">
    <property type="match status" value="1"/>
</dbReference>
<dbReference type="Pfam" id="PF14532">
    <property type="entry name" value="Sigma54_activ_2"/>
    <property type="match status" value="1"/>
</dbReference>
<dbReference type="AlphaFoldDB" id="A0A5S9F5L0"/>
<dbReference type="PROSITE" id="PS50801">
    <property type="entry name" value="STAS"/>
    <property type="match status" value="1"/>
</dbReference>
<evidence type="ECO:0000259" key="7">
    <source>
        <dbReference type="PROSITE" id="PS50801"/>
    </source>
</evidence>
<evidence type="ECO:0000256" key="2">
    <source>
        <dbReference type="ARBA" id="ARBA00022741"/>
    </source>
</evidence>
<dbReference type="CDD" id="cd07043">
    <property type="entry name" value="STAS_anti-anti-sigma_factors"/>
    <property type="match status" value="1"/>
</dbReference>
<reference evidence="8 9" key="1">
    <citation type="submission" date="2019-08" db="EMBL/GenBank/DDBJ databases">
        <title>Complete genome sequence of Candidatus Uab amorphum.</title>
        <authorList>
            <person name="Shiratori T."/>
            <person name="Suzuki S."/>
            <person name="Kakizawa Y."/>
            <person name="Ishida K."/>
        </authorList>
    </citation>
    <scope>NUCLEOTIDE SEQUENCE [LARGE SCALE GENOMIC DNA]</scope>
    <source>
        <strain evidence="8 9">SRT547</strain>
    </source>
</reference>
<name>A0A5S9F5L0_UABAM</name>
<dbReference type="OrthoDB" id="6111975at2"/>
<evidence type="ECO:0000259" key="6">
    <source>
        <dbReference type="PROSITE" id="PS50045"/>
    </source>
</evidence>
<dbReference type="GO" id="GO:0006355">
    <property type="term" value="P:regulation of DNA-templated transcription"/>
    <property type="evidence" value="ECO:0007669"/>
    <property type="project" value="InterPro"/>
</dbReference>
<dbReference type="Gene3D" id="3.30.200.20">
    <property type="entry name" value="Phosphorylase Kinase, domain 1"/>
    <property type="match status" value="1"/>
</dbReference>
<dbReference type="InterPro" id="IPR036513">
    <property type="entry name" value="STAS_dom_sf"/>
</dbReference>
<dbReference type="RefSeq" id="WP_151970782.1">
    <property type="nucleotide sequence ID" value="NZ_AP019860.1"/>
</dbReference>
<dbReference type="InterPro" id="IPR027417">
    <property type="entry name" value="P-loop_NTPase"/>
</dbReference>
<dbReference type="Pfam" id="PF25601">
    <property type="entry name" value="AAA_lid_14"/>
    <property type="match status" value="1"/>
</dbReference>
<evidence type="ECO:0000313" key="9">
    <source>
        <dbReference type="Proteomes" id="UP000326354"/>
    </source>
</evidence>
<dbReference type="Pfam" id="PF00069">
    <property type="entry name" value="Pkinase"/>
    <property type="match status" value="1"/>
</dbReference>
<dbReference type="KEGG" id="uam:UABAM_05125"/>
<feature type="domain" description="STAS" evidence="7">
    <location>
        <begin position="25"/>
        <end position="109"/>
    </location>
</feature>
<keyword evidence="9" id="KW-1185">Reference proteome</keyword>
<dbReference type="PROSITE" id="PS00108">
    <property type="entry name" value="PROTEIN_KINASE_ST"/>
    <property type="match status" value="1"/>
</dbReference>
<sequence>MEIKTTVVEEHIIVVELANENFTEDALKECFAQILQNKYCKIVMDFADVDYIGAEGLKILLDKIDVIRDEGGVFLFAGIHSQVAEILKHAGVYEKYNFVKDTAIAVQLFLEQQVNFDDVTITNLNQLDATTDLIPKEWLQKTEKIHNDVTCDDISYAVTEQKSTAPQISLDISSLDEEIQIALLGKSAAIEKIHREILQLTSGSQGILLLGKENCGEQAIAQAIHRNYVQTDAFVTIDFANLHFSRSKDEIKTLIELAKQGSLFLKNIHTLSMTDQDIIFELLLTNNITNVICHCDKNDIGKLSFQINSFFSGHVVQIPTLIERLEDIVVIAENYIRYYAKKYDKRVRSLDEKSHKYFLQHTWPNNIRELQNIIQQHVARVAAEQTHLVIQNSELIPIRYLDHYRLIEKIAEGGMGEVWKGKHHSLERPVVVKLIREDTDDEDLEVNLKRFQLEAQTIAELQSPHTVTLYDFGIHNDNTVYYVMEMLHGCDLAELVERFGPVPPQRTIYLLSQICFSLMEAHLYGVIHRDIKPQNIFLCKLGLQYDFIKVLDFGIAKKQGDFSNLTGDNIVGSPPYIAPELAISNEIDDKVDVYSFGCTAFWLLSGQYVFESNNTLSLISKHVSERPKRISVASEYTIPDELDTLIMSCLEKKPQKRPSFVEIQNTLHTIESSWTNHEAQLWWAKHLPHLVKI</sequence>
<organism evidence="8 9">
    <name type="scientific">Uabimicrobium amorphum</name>
    <dbReference type="NCBI Taxonomy" id="2596890"/>
    <lineage>
        <taxon>Bacteria</taxon>
        <taxon>Pseudomonadati</taxon>
        <taxon>Planctomycetota</taxon>
        <taxon>Candidatus Uabimicrobiia</taxon>
        <taxon>Candidatus Uabimicrobiales</taxon>
        <taxon>Candidatus Uabimicrobiaceae</taxon>
        <taxon>Candidatus Uabimicrobium</taxon>
    </lineage>
</organism>
<dbReference type="PANTHER" id="PTHR43289">
    <property type="entry name" value="MITOGEN-ACTIVATED PROTEIN KINASE KINASE KINASE 20-RELATED"/>
    <property type="match status" value="1"/>
</dbReference>
<dbReference type="Proteomes" id="UP000326354">
    <property type="component" value="Chromosome"/>
</dbReference>
<dbReference type="InterPro" id="IPR011009">
    <property type="entry name" value="Kinase-like_dom_sf"/>
</dbReference>
<accession>A0A5S9F5L0</accession>
<evidence type="ECO:0000256" key="3">
    <source>
        <dbReference type="ARBA" id="ARBA00022777"/>
    </source>
</evidence>
<dbReference type="SUPFAM" id="SSF52091">
    <property type="entry name" value="SpoIIaa-like"/>
    <property type="match status" value="1"/>
</dbReference>
<dbReference type="EMBL" id="AP019860">
    <property type="protein sequence ID" value="BBM86738.1"/>
    <property type="molecule type" value="Genomic_DNA"/>
</dbReference>
<dbReference type="CDD" id="cd14014">
    <property type="entry name" value="STKc_PknB_like"/>
    <property type="match status" value="1"/>
</dbReference>
<feature type="domain" description="Sigma-54 factor interaction" evidence="6">
    <location>
        <begin position="183"/>
        <end position="379"/>
    </location>
</feature>
<dbReference type="PROSITE" id="PS50011">
    <property type="entry name" value="PROTEIN_KINASE_DOM"/>
    <property type="match status" value="1"/>
</dbReference>
<keyword evidence="3 8" id="KW-0418">Kinase</keyword>
<keyword evidence="4" id="KW-0067">ATP-binding</keyword>
<dbReference type="GO" id="GO:0005524">
    <property type="term" value="F:ATP binding"/>
    <property type="evidence" value="ECO:0007669"/>
    <property type="project" value="UniProtKB-KW"/>
</dbReference>
<dbReference type="Gene3D" id="3.40.50.300">
    <property type="entry name" value="P-loop containing nucleotide triphosphate hydrolases"/>
    <property type="match status" value="1"/>
</dbReference>
<dbReference type="Gene3D" id="1.10.510.10">
    <property type="entry name" value="Transferase(Phosphotransferase) domain 1"/>
    <property type="match status" value="1"/>
</dbReference>
<evidence type="ECO:0000256" key="4">
    <source>
        <dbReference type="ARBA" id="ARBA00022840"/>
    </source>
</evidence>
<dbReference type="Gene3D" id="3.30.750.24">
    <property type="entry name" value="STAS domain"/>
    <property type="match status" value="1"/>
</dbReference>
<keyword evidence="2" id="KW-0547">Nucleotide-binding</keyword>
<gene>
    <name evidence="8" type="ORF">UABAM_05125</name>
</gene>
<keyword evidence="8" id="KW-0723">Serine/threonine-protein kinase</keyword>
<evidence type="ECO:0000313" key="8">
    <source>
        <dbReference type="EMBL" id="BBM86738.1"/>
    </source>
</evidence>
<dbReference type="GO" id="GO:0004674">
    <property type="term" value="F:protein serine/threonine kinase activity"/>
    <property type="evidence" value="ECO:0007669"/>
    <property type="project" value="UniProtKB-KW"/>
</dbReference>
<dbReference type="SMART" id="SM00220">
    <property type="entry name" value="S_TKc"/>
    <property type="match status" value="1"/>
</dbReference>
<dbReference type="InterPro" id="IPR002078">
    <property type="entry name" value="Sigma_54_int"/>
</dbReference>
<dbReference type="InterPro" id="IPR002645">
    <property type="entry name" value="STAS_dom"/>
</dbReference>
<dbReference type="InterPro" id="IPR008271">
    <property type="entry name" value="Ser/Thr_kinase_AS"/>
</dbReference>
<dbReference type="InterPro" id="IPR000719">
    <property type="entry name" value="Prot_kinase_dom"/>
</dbReference>
<dbReference type="Pfam" id="PF01740">
    <property type="entry name" value="STAS"/>
    <property type="match status" value="1"/>
</dbReference>
<dbReference type="SUPFAM" id="SSF56112">
    <property type="entry name" value="Protein kinase-like (PK-like)"/>
    <property type="match status" value="1"/>
</dbReference>